<comment type="caution">
    <text evidence="1">The sequence shown here is derived from an EMBL/GenBank/DDBJ whole genome shotgun (WGS) entry which is preliminary data.</text>
</comment>
<reference evidence="1 2" key="1">
    <citation type="submission" date="2023-03" db="EMBL/GenBank/DDBJ databases">
        <title>WGS of Gossypium arboreum.</title>
        <authorList>
            <person name="Yu D."/>
        </authorList>
    </citation>
    <scope>NUCLEOTIDE SEQUENCE [LARGE SCALE GENOMIC DNA]</scope>
    <source>
        <tissue evidence="1">Leaf</tissue>
    </source>
</reference>
<name>A0ABR0PEW0_GOSAR</name>
<sequence>MVKTLYLRRHRLGRISLGGASSRSDKSNYSDDEIDGGGSFPRIKVYINLDRLFVSQVLVNGEIQRVEYDSLPIIYFSCCKYGNNKDMCPMVVVDRNIKEGVERMTIVTRETNKEDDGALGTAYGP</sequence>
<keyword evidence="2" id="KW-1185">Reference proteome</keyword>
<evidence type="ECO:0000313" key="2">
    <source>
        <dbReference type="Proteomes" id="UP001358586"/>
    </source>
</evidence>
<proteinExistence type="predicted"/>
<evidence type="ECO:0000313" key="1">
    <source>
        <dbReference type="EMBL" id="KAK5819763.1"/>
    </source>
</evidence>
<gene>
    <name evidence="1" type="ORF">PVK06_024786</name>
</gene>
<protein>
    <submittedName>
        <fullName evidence="1">Uncharacterized protein</fullName>
    </submittedName>
</protein>
<accession>A0ABR0PEW0</accession>
<dbReference type="EMBL" id="JARKNE010000007">
    <property type="protein sequence ID" value="KAK5819763.1"/>
    <property type="molecule type" value="Genomic_DNA"/>
</dbReference>
<organism evidence="1 2">
    <name type="scientific">Gossypium arboreum</name>
    <name type="common">Tree cotton</name>
    <name type="synonym">Gossypium nanking</name>
    <dbReference type="NCBI Taxonomy" id="29729"/>
    <lineage>
        <taxon>Eukaryota</taxon>
        <taxon>Viridiplantae</taxon>
        <taxon>Streptophyta</taxon>
        <taxon>Embryophyta</taxon>
        <taxon>Tracheophyta</taxon>
        <taxon>Spermatophyta</taxon>
        <taxon>Magnoliopsida</taxon>
        <taxon>eudicotyledons</taxon>
        <taxon>Gunneridae</taxon>
        <taxon>Pentapetalae</taxon>
        <taxon>rosids</taxon>
        <taxon>malvids</taxon>
        <taxon>Malvales</taxon>
        <taxon>Malvaceae</taxon>
        <taxon>Malvoideae</taxon>
        <taxon>Gossypium</taxon>
    </lineage>
</organism>
<dbReference type="Proteomes" id="UP001358586">
    <property type="component" value="Chromosome 7"/>
</dbReference>